<dbReference type="PANTHER" id="PTHR30629:SF2">
    <property type="entry name" value="PROPHAGE INTEGRASE INTS-RELATED"/>
    <property type="match status" value="1"/>
</dbReference>
<proteinExistence type="inferred from homology"/>
<dbReference type="Gene3D" id="1.10.150.130">
    <property type="match status" value="1"/>
</dbReference>
<evidence type="ECO:0000313" key="7">
    <source>
        <dbReference type="Proteomes" id="UP000515240"/>
    </source>
</evidence>
<organism evidence="6 7">
    <name type="scientific">Comamonas piscis</name>
    <dbReference type="NCBI Taxonomy" id="1562974"/>
    <lineage>
        <taxon>Bacteria</taxon>
        <taxon>Pseudomonadati</taxon>
        <taxon>Pseudomonadota</taxon>
        <taxon>Betaproteobacteria</taxon>
        <taxon>Burkholderiales</taxon>
        <taxon>Comamonadaceae</taxon>
        <taxon>Comamonas</taxon>
    </lineage>
</organism>
<reference evidence="6 7" key="1">
    <citation type="journal article" date="2020" name="G3 (Bethesda)">
        <title>CeMbio - The Caenorhabditis elegans Microbiome Resource.</title>
        <authorList>
            <person name="Dirksen P."/>
            <person name="Assie A."/>
            <person name="Zimmermann J."/>
            <person name="Zhang F."/>
            <person name="Tietje A.M."/>
            <person name="Marsh S.A."/>
            <person name="Felix M.A."/>
            <person name="Shapira M."/>
            <person name="Kaleta C."/>
            <person name="Schulenburg H."/>
            <person name="Samuel B."/>
        </authorList>
    </citation>
    <scope>NUCLEOTIDE SEQUENCE [LARGE SCALE GENOMIC DNA]</scope>
    <source>
        <strain evidence="6 7">BIGb0172</strain>
    </source>
</reference>
<keyword evidence="3" id="KW-0238">DNA-binding</keyword>
<name>A0A7G5EG51_9BURK</name>
<evidence type="ECO:0000256" key="2">
    <source>
        <dbReference type="ARBA" id="ARBA00022908"/>
    </source>
</evidence>
<dbReference type="GO" id="GO:0006310">
    <property type="term" value="P:DNA recombination"/>
    <property type="evidence" value="ECO:0007669"/>
    <property type="project" value="UniProtKB-KW"/>
</dbReference>
<keyword evidence="2" id="KW-0229">DNA integration</keyword>
<dbReference type="PROSITE" id="PS51898">
    <property type="entry name" value="TYR_RECOMBINASE"/>
    <property type="match status" value="1"/>
</dbReference>
<evidence type="ECO:0000256" key="4">
    <source>
        <dbReference type="ARBA" id="ARBA00023172"/>
    </source>
</evidence>
<keyword evidence="7" id="KW-1185">Reference proteome</keyword>
<dbReference type="Gene3D" id="1.10.443.10">
    <property type="entry name" value="Intergrase catalytic core"/>
    <property type="match status" value="1"/>
</dbReference>
<dbReference type="InterPro" id="IPR050808">
    <property type="entry name" value="Phage_Integrase"/>
</dbReference>
<evidence type="ECO:0000256" key="3">
    <source>
        <dbReference type="ARBA" id="ARBA00023125"/>
    </source>
</evidence>
<dbReference type="InterPro" id="IPR013762">
    <property type="entry name" value="Integrase-like_cat_sf"/>
</dbReference>
<comment type="similarity">
    <text evidence="1">Belongs to the 'phage' integrase family.</text>
</comment>
<evidence type="ECO:0000259" key="5">
    <source>
        <dbReference type="PROSITE" id="PS51898"/>
    </source>
</evidence>
<feature type="domain" description="Tyr recombinase" evidence="5">
    <location>
        <begin position="162"/>
        <end position="349"/>
    </location>
</feature>
<gene>
    <name evidence="6" type="ORF">HS961_09055</name>
</gene>
<evidence type="ECO:0000256" key="1">
    <source>
        <dbReference type="ARBA" id="ARBA00008857"/>
    </source>
</evidence>
<keyword evidence="4" id="KW-0233">DNA recombination</keyword>
<dbReference type="RefSeq" id="WP_182327382.1">
    <property type="nucleotide sequence ID" value="NZ_CP058554.1"/>
</dbReference>
<dbReference type="InterPro" id="IPR010998">
    <property type="entry name" value="Integrase_recombinase_N"/>
</dbReference>
<dbReference type="InterPro" id="IPR011010">
    <property type="entry name" value="DNA_brk_join_enz"/>
</dbReference>
<accession>A0A7G5EG51</accession>
<dbReference type="SUPFAM" id="SSF56349">
    <property type="entry name" value="DNA breaking-rejoining enzymes"/>
    <property type="match status" value="1"/>
</dbReference>
<evidence type="ECO:0000313" key="6">
    <source>
        <dbReference type="EMBL" id="QMV72976.1"/>
    </source>
</evidence>
<dbReference type="KEGG" id="cpis:HS961_09055"/>
<dbReference type="GO" id="GO:0003677">
    <property type="term" value="F:DNA binding"/>
    <property type="evidence" value="ECO:0007669"/>
    <property type="project" value="UniProtKB-KW"/>
</dbReference>
<dbReference type="Pfam" id="PF00589">
    <property type="entry name" value="Phage_integrase"/>
    <property type="match status" value="1"/>
</dbReference>
<dbReference type="InterPro" id="IPR002104">
    <property type="entry name" value="Integrase_catalytic"/>
</dbReference>
<dbReference type="Proteomes" id="UP000515240">
    <property type="component" value="Chromosome"/>
</dbReference>
<sequence>MRTRDRHTNLGLLPRMEARPLKRGGFTFRYHPYKGKPIDLGRDRLAAIQKVLDMTSTNTDAGTIEELWRLYQDSPYWKKLSPSSHIDYTQSSKHVLRVFGEARSTDIAPTDIARYLRIERADAPVRANREKALLSNLLNLAVERGDIATNPCKQVRRNEEAPRSEAPTTEAIEAFSAWVARQTPQRKVIGLMAEYASLAGSRSIEFLDLTWPQVDEVASVVRVKRAKQRGGKRGEVIDVIEITPKLKAVFVRLKGIRDERGLECLYVFPNRDGNCYTASGFKSMWNKTRGAAIEEGVISLAQSFTFHDLRAYYATSYKQETGSLPDMHANPATTARIYDRNKEVKRRAL</sequence>
<dbReference type="GO" id="GO:0015074">
    <property type="term" value="P:DNA integration"/>
    <property type="evidence" value="ECO:0007669"/>
    <property type="project" value="UniProtKB-KW"/>
</dbReference>
<protein>
    <submittedName>
        <fullName evidence="6">Tyrosine-type recombinase/integrase</fullName>
    </submittedName>
</protein>
<dbReference type="EMBL" id="CP058554">
    <property type="protein sequence ID" value="QMV72976.1"/>
    <property type="molecule type" value="Genomic_DNA"/>
</dbReference>
<dbReference type="PANTHER" id="PTHR30629">
    <property type="entry name" value="PROPHAGE INTEGRASE"/>
    <property type="match status" value="1"/>
</dbReference>
<dbReference type="AlphaFoldDB" id="A0A7G5EG51"/>